<evidence type="ECO:0000313" key="2">
    <source>
        <dbReference type="EMBL" id="KAK3393326.1"/>
    </source>
</evidence>
<dbReference type="Proteomes" id="UP001285441">
    <property type="component" value="Unassembled WGS sequence"/>
</dbReference>
<proteinExistence type="predicted"/>
<keyword evidence="3" id="KW-1185">Reference proteome</keyword>
<accession>A0AAE0P4S1</accession>
<name>A0AAE0P4S1_9PEZI</name>
<evidence type="ECO:0000313" key="3">
    <source>
        <dbReference type="Proteomes" id="UP001285441"/>
    </source>
</evidence>
<dbReference type="AlphaFoldDB" id="A0AAE0P4S1"/>
<comment type="caution">
    <text evidence="2">The sequence shown here is derived from an EMBL/GenBank/DDBJ whole genome shotgun (WGS) entry which is preliminary data.</text>
</comment>
<feature type="signal peptide" evidence="1">
    <location>
        <begin position="1"/>
        <end position="15"/>
    </location>
</feature>
<reference evidence="2" key="1">
    <citation type="journal article" date="2023" name="Mol. Phylogenet. Evol.">
        <title>Genome-scale phylogeny and comparative genomics of the fungal order Sordariales.</title>
        <authorList>
            <person name="Hensen N."/>
            <person name="Bonometti L."/>
            <person name="Westerberg I."/>
            <person name="Brannstrom I.O."/>
            <person name="Guillou S."/>
            <person name="Cros-Aarteil S."/>
            <person name="Calhoun S."/>
            <person name="Haridas S."/>
            <person name="Kuo A."/>
            <person name="Mondo S."/>
            <person name="Pangilinan J."/>
            <person name="Riley R."/>
            <person name="LaButti K."/>
            <person name="Andreopoulos B."/>
            <person name="Lipzen A."/>
            <person name="Chen C."/>
            <person name="Yan M."/>
            <person name="Daum C."/>
            <person name="Ng V."/>
            <person name="Clum A."/>
            <person name="Steindorff A."/>
            <person name="Ohm R.A."/>
            <person name="Martin F."/>
            <person name="Silar P."/>
            <person name="Natvig D.O."/>
            <person name="Lalanne C."/>
            <person name="Gautier V."/>
            <person name="Ament-Velasquez S.L."/>
            <person name="Kruys A."/>
            <person name="Hutchinson M.I."/>
            <person name="Powell A.J."/>
            <person name="Barry K."/>
            <person name="Miller A.N."/>
            <person name="Grigoriev I.V."/>
            <person name="Debuchy R."/>
            <person name="Gladieux P."/>
            <person name="Hiltunen Thoren M."/>
            <person name="Johannesson H."/>
        </authorList>
    </citation>
    <scope>NUCLEOTIDE SEQUENCE</scope>
    <source>
        <strain evidence="2">CBS 232.78</strain>
    </source>
</reference>
<evidence type="ECO:0000256" key="1">
    <source>
        <dbReference type="SAM" id="SignalP"/>
    </source>
</evidence>
<reference evidence="2" key="2">
    <citation type="submission" date="2023-06" db="EMBL/GenBank/DDBJ databases">
        <authorList>
            <consortium name="Lawrence Berkeley National Laboratory"/>
            <person name="Haridas S."/>
            <person name="Hensen N."/>
            <person name="Bonometti L."/>
            <person name="Westerberg I."/>
            <person name="Brannstrom I.O."/>
            <person name="Guillou S."/>
            <person name="Cros-Aarteil S."/>
            <person name="Calhoun S."/>
            <person name="Kuo A."/>
            <person name="Mondo S."/>
            <person name="Pangilinan J."/>
            <person name="Riley R."/>
            <person name="LaButti K."/>
            <person name="Andreopoulos B."/>
            <person name="Lipzen A."/>
            <person name="Chen C."/>
            <person name="Yanf M."/>
            <person name="Daum C."/>
            <person name="Ng V."/>
            <person name="Clum A."/>
            <person name="Steindorff A."/>
            <person name="Ohm R."/>
            <person name="Martin F."/>
            <person name="Silar P."/>
            <person name="Natvig D."/>
            <person name="Lalanne C."/>
            <person name="Gautier V."/>
            <person name="Ament-velasquez S.L."/>
            <person name="Kruys A."/>
            <person name="Hutchinson M.I."/>
            <person name="Powell A.J."/>
            <person name="Barry K."/>
            <person name="Miller A.N."/>
            <person name="Grigoriev I.V."/>
            <person name="Debuchy R."/>
            <person name="Gladieux P."/>
            <person name="Thoren M.H."/>
            <person name="Johannesson H."/>
        </authorList>
    </citation>
    <scope>NUCLEOTIDE SEQUENCE</scope>
    <source>
        <strain evidence="2">CBS 232.78</strain>
    </source>
</reference>
<feature type="chain" id="PRO_5042103384" evidence="1">
    <location>
        <begin position="16"/>
        <end position="115"/>
    </location>
</feature>
<dbReference type="EMBL" id="JAULSW010000001">
    <property type="protein sequence ID" value="KAK3393326.1"/>
    <property type="molecule type" value="Genomic_DNA"/>
</dbReference>
<sequence length="115" mass="12525">MWTAFATCLFGIVFSATFIADFLHVAEPGNATVQQDTSWPPSAQHNNCPVIRCIGSESALRHSPFPDRTRIIILSATNNSFSDGSTTSSLYYTLGPFGHQADVAILSRNASYHKC</sequence>
<organism evidence="2 3">
    <name type="scientific">Podospora didyma</name>
    <dbReference type="NCBI Taxonomy" id="330526"/>
    <lineage>
        <taxon>Eukaryota</taxon>
        <taxon>Fungi</taxon>
        <taxon>Dikarya</taxon>
        <taxon>Ascomycota</taxon>
        <taxon>Pezizomycotina</taxon>
        <taxon>Sordariomycetes</taxon>
        <taxon>Sordariomycetidae</taxon>
        <taxon>Sordariales</taxon>
        <taxon>Podosporaceae</taxon>
        <taxon>Podospora</taxon>
    </lineage>
</organism>
<gene>
    <name evidence="2" type="ORF">B0H63DRAFT_516519</name>
</gene>
<keyword evidence="1" id="KW-0732">Signal</keyword>
<protein>
    <submittedName>
        <fullName evidence="2">Uncharacterized protein</fullName>
    </submittedName>
</protein>